<evidence type="ECO:0000313" key="1">
    <source>
        <dbReference type="EMBL" id="BAU53406.1"/>
    </source>
</evidence>
<organism evidence="1 2">
    <name type="scientific">Mucilaginibacter gotjawali</name>
    <dbReference type="NCBI Taxonomy" id="1550579"/>
    <lineage>
        <taxon>Bacteria</taxon>
        <taxon>Pseudomonadati</taxon>
        <taxon>Bacteroidota</taxon>
        <taxon>Sphingobacteriia</taxon>
        <taxon>Sphingobacteriales</taxon>
        <taxon>Sphingobacteriaceae</taxon>
        <taxon>Mucilaginibacter</taxon>
    </lineage>
</organism>
<evidence type="ECO:0000313" key="2">
    <source>
        <dbReference type="Proteomes" id="UP000218263"/>
    </source>
</evidence>
<dbReference type="SUPFAM" id="SSF55136">
    <property type="entry name" value="Probable bacterial effector-binding domain"/>
    <property type="match status" value="1"/>
</dbReference>
<dbReference type="AlphaFoldDB" id="A0A0X8X068"/>
<reference evidence="1 2" key="1">
    <citation type="submission" date="2015-12" db="EMBL/GenBank/DDBJ databases">
        <title>Genome sequence of Mucilaginibacter gotjawali.</title>
        <authorList>
            <person name="Lee J.S."/>
            <person name="Lee K.C."/>
            <person name="Kim K.K."/>
            <person name="Lee B.W."/>
        </authorList>
    </citation>
    <scope>NUCLEOTIDE SEQUENCE [LARGE SCALE GENOMIC DNA]</scope>
    <source>
        <strain evidence="1 2">SA3-7</strain>
    </source>
</reference>
<gene>
    <name evidence="1" type="ORF">MgSA37_01574</name>
</gene>
<dbReference type="Proteomes" id="UP000218263">
    <property type="component" value="Chromosome"/>
</dbReference>
<dbReference type="InterPro" id="IPR029442">
    <property type="entry name" value="GyrI-like"/>
</dbReference>
<accession>A0A0X8X068</accession>
<dbReference type="OrthoDB" id="4772335at2"/>
<sequence length="204" mass="23386">MKRIDLKKDFAALYKVSANKISLVTVPKLNYLMIDGHGDPNNSVQFQEAVNALFSVSYTLKFMLKKSEQQIDYGVMPLEGLWWTDDMNSFSMENKAAWKWTIMIMQPDFITSPIIEQAKELAAGRKALPMLNNLRLESMEEGVCAQLLHIGPYSAEGPNILKLHAFIKENGYKLHGKHREIYLNDMRRTAPEKLKTIIRQPVTK</sequence>
<keyword evidence="2" id="KW-1185">Reference proteome</keyword>
<protein>
    <submittedName>
        <fullName evidence="1">Uncharacterized protein</fullName>
    </submittedName>
</protein>
<dbReference type="PIRSF" id="PIRSF031644">
    <property type="entry name" value="UCP031644"/>
    <property type="match status" value="1"/>
</dbReference>
<dbReference type="Gene3D" id="3.20.80.10">
    <property type="entry name" value="Regulatory factor, effector binding domain"/>
    <property type="match status" value="1"/>
</dbReference>
<dbReference type="InterPro" id="IPR011256">
    <property type="entry name" value="Reg_factor_effector_dom_sf"/>
</dbReference>
<dbReference type="KEGG" id="mgot:MgSA37_01574"/>
<dbReference type="Pfam" id="PF06445">
    <property type="entry name" value="GyrI-like"/>
    <property type="match status" value="1"/>
</dbReference>
<name>A0A0X8X068_9SPHI</name>
<proteinExistence type="predicted"/>
<dbReference type="InterPro" id="IPR008319">
    <property type="entry name" value="GyrI-like_CCH_Lin2189-like"/>
</dbReference>
<dbReference type="RefSeq" id="WP_096350951.1">
    <property type="nucleotide sequence ID" value="NZ_AP017313.1"/>
</dbReference>
<dbReference type="EMBL" id="AP017313">
    <property type="protein sequence ID" value="BAU53406.1"/>
    <property type="molecule type" value="Genomic_DNA"/>
</dbReference>